<name>A0A1X7VWE5_AMPQE</name>
<feature type="compositionally biased region" description="Gly residues" evidence="1">
    <location>
        <begin position="69"/>
        <end position="118"/>
    </location>
</feature>
<protein>
    <submittedName>
        <fullName evidence="2">Uncharacterized protein</fullName>
    </submittedName>
</protein>
<organism evidence="2">
    <name type="scientific">Amphimedon queenslandica</name>
    <name type="common">Sponge</name>
    <dbReference type="NCBI Taxonomy" id="400682"/>
    <lineage>
        <taxon>Eukaryota</taxon>
        <taxon>Metazoa</taxon>
        <taxon>Porifera</taxon>
        <taxon>Demospongiae</taxon>
        <taxon>Heteroscleromorpha</taxon>
        <taxon>Haplosclerida</taxon>
        <taxon>Niphatidae</taxon>
        <taxon>Amphimedon</taxon>
    </lineage>
</organism>
<dbReference type="InParanoid" id="A0A1X7VWE5"/>
<evidence type="ECO:0000313" key="2">
    <source>
        <dbReference type="EnsemblMetazoa" id="Aqu2.1.44443_001"/>
    </source>
</evidence>
<proteinExistence type="predicted"/>
<dbReference type="EnsemblMetazoa" id="Aqu2.1.44443_001">
    <property type="protein sequence ID" value="Aqu2.1.44443_001"/>
    <property type="gene ID" value="Aqu2.1.44443"/>
</dbReference>
<sequence length="118" mass="10892">MTNSKDSLFVSSQPSAGQLCAAFAVAAKAVLGQDGLLREGATVPLQEGAPAGLHLLEVVDGPPSPWSARGGGGGGLRSGGGGGGYNVGGGGGPIATVGGGPPATGRAGGGSGPLRGCG</sequence>
<feature type="region of interest" description="Disordered" evidence="1">
    <location>
        <begin position="64"/>
        <end position="118"/>
    </location>
</feature>
<reference evidence="2" key="1">
    <citation type="submission" date="2017-05" db="UniProtKB">
        <authorList>
            <consortium name="EnsemblMetazoa"/>
        </authorList>
    </citation>
    <scope>IDENTIFICATION</scope>
</reference>
<dbReference type="AlphaFoldDB" id="A0A1X7VWE5"/>
<accession>A0A1X7VWE5</accession>
<evidence type="ECO:0000256" key="1">
    <source>
        <dbReference type="SAM" id="MobiDB-lite"/>
    </source>
</evidence>